<dbReference type="AlphaFoldDB" id="A0A655P824"/>
<evidence type="ECO:0000313" key="2">
    <source>
        <dbReference type="Proteomes" id="UP000041770"/>
    </source>
</evidence>
<name>A0A655P824_VIBCL</name>
<reference evidence="1 2" key="1">
    <citation type="submission" date="2015-07" db="EMBL/GenBank/DDBJ databases">
        <authorList>
            <consortium name="Pathogen Informatics"/>
        </authorList>
    </citation>
    <scope>NUCLEOTIDE SEQUENCE [LARGE SCALE GENOMIC DNA]</scope>
    <source>
        <strain evidence="1 2">A316</strain>
    </source>
</reference>
<evidence type="ECO:0000313" key="1">
    <source>
        <dbReference type="EMBL" id="CSC73729.1"/>
    </source>
</evidence>
<gene>
    <name evidence="1" type="ORF">ERS013200_02140</name>
</gene>
<dbReference type="EMBL" id="CWQY01000013">
    <property type="protein sequence ID" value="CSC73729.1"/>
    <property type="molecule type" value="Genomic_DNA"/>
</dbReference>
<organism evidence="1 2">
    <name type="scientific">Vibrio cholerae</name>
    <dbReference type="NCBI Taxonomy" id="666"/>
    <lineage>
        <taxon>Bacteria</taxon>
        <taxon>Pseudomonadati</taxon>
        <taxon>Pseudomonadota</taxon>
        <taxon>Gammaproteobacteria</taxon>
        <taxon>Vibrionales</taxon>
        <taxon>Vibrionaceae</taxon>
        <taxon>Vibrio</taxon>
    </lineage>
</organism>
<proteinExistence type="predicted"/>
<accession>A0A655P824</accession>
<protein>
    <submittedName>
        <fullName evidence="1">Uncharacterized protein</fullName>
    </submittedName>
</protein>
<dbReference type="Proteomes" id="UP000041770">
    <property type="component" value="Unassembled WGS sequence"/>
</dbReference>
<sequence length="49" mass="5321">MKVIQACSVDLGFGLQAPKSRRMEDTRAIALKWAAMIVAANFVLIVVTS</sequence>